<reference evidence="2" key="1">
    <citation type="journal article" date="2022" name="G3 (Bethesda)">
        <title>Unveiling the complete genome sequence of Alicyclobacillus acidoterrestris DSM 3922T, a taint-producing strain.</title>
        <authorList>
            <person name="Leonardo I.C."/>
            <person name="Barreto Crespo M.T."/>
            <person name="Gaspar F.B."/>
        </authorList>
    </citation>
    <scope>NUCLEOTIDE SEQUENCE [LARGE SCALE GENOMIC DNA]</scope>
    <source>
        <strain evidence="2">DSM 3922</strain>
    </source>
</reference>
<gene>
    <name evidence="1" type="ORF">K1I37_16555</name>
</gene>
<protein>
    <submittedName>
        <fullName evidence="1">Uncharacterized protein</fullName>
    </submittedName>
</protein>
<dbReference type="KEGG" id="aaco:K1I37_16555"/>
<dbReference type="AlphaFoldDB" id="T0DNC6"/>
<dbReference type="EMBL" id="CP080467">
    <property type="protein sequence ID" value="UNO48269.1"/>
    <property type="molecule type" value="Genomic_DNA"/>
</dbReference>
<accession>A0A9E6ZMJ7</accession>
<sequence length="73" mass="8758">MKKVQDDDKEYAYDALTGRRTQWTTVPPPKPHTDPLEQWYDEFTEREFGRVITTADTYKREHGALRPKRYAVR</sequence>
<dbReference type="Proteomes" id="UP000829401">
    <property type="component" value="Chromosome"/>
</dbReference>
<dbReference type="RefSeq" id="WP_021295498.1">
    <property type="nucleotide sequence ID" value="NZ_AURB01000070.1"/>
</dbReference>
<evidence type="ECO:0000313" key="2">
    <source>
        <dbReference type="Proteomes" id="UP000829401"/>
    </source>
</evidence>
<organism evidence="1 2">
    <name type="scientific">Alicyclobacillus acidoterrestris (strain ATCC 49025 / DSM 3922 / CIP 106132 / NCIMB 13137 / GD3B)</name>
    <dbReference type="NCBI Taxonomy" id="1356854"/>
    <lineage>
        <taxon>Bacteria</taxon>
        <taxon>Bacillati</taxon>
        <taxon>Bacillota</taxon>
        <taxon>Bacilli</taxon>
        <taxon>Bacillales</taxon>
        <taxon>Alicyclobacillaceae</taxon>
        <taxon>Alicyclobacillus</taxon>
    </lineage>
</organism>
<keyword evidence="2" id="KW-1185">Reference proteome</keyword>
<name>T0DNC6_ALIAG</name>
<evidence type="ECO:0000313" key="1">
    <source>
        <dbReference type="EMBL" id="UNO48269.1"/>
    </source>
</evidence>
<proteinExistence type="predicted"/>
<accession>T0DNC6</accession>